<protein>
    <submittedName>
        <fullName evidence="2">Uncharacterized protein</fullName>
    </submittedName>
</protein>
<organism evidence="2 3">
    <name type="scientific">Aspergillus ellipticus CBS 707.79</name>
    <dbReference type="NCBI Taxonomy" id="1448320"/>
    <lineage>
        <taxon>Eukaryota</taxon>
        <taxon>Fungi</taxon>
        <taxon>Dikarya</taxon>
        <taxon>Ascomycota</taxon>
        <taxon>Pezizomycotina</taxon>
        <taxon>Eurotiomycetes</taxon>
        <taxon>Eurotiomycetidae</taxon>
        <taxon>Eurotiales</taxon>
        <taxon>Aspergillaceae</taxon>
        <taxon>Aspergillus</taxon>
        <taxon>Aspergillus subgen. Circumdati</taxon>
    </lineage>
</organism>
<accession>A0A319DIS2</accession>
<evidence type="ECO:0000313" key="3">
    <source>
        <dbReference type="Proteomes" id="UP000247810"/>
    </source>
</evidence>
<dbReference type="AlphaFoldDB" id="A0A319DIS2"/>
<dbReference type="EMBL" id="KZ825882">
    <property type="protein sequence ID" value="PYH93957.1"/>
    <property type="molecule type" value="Genomic_DNA"/>
</dbReference>
<evidence type="ECO:0000256" key="1">
    <source>
        <dbReference type="SAM" id="MobiDB-lite"/>
    </source>
</evidence>
<keyword evidence="3" id="KW-1185">Reference proteome</keyword>
<proteinExistence type="predicted"/>
<dbReference type="VEuPathDB" id="FungiDB:BO71DRAFT_430494"/>
<evidence type="ECO:0000313" key="2">
    <source>
        <dbReference type="EMBL" id="PYH93957.1"/>
    </source>
</evidence>
<gene>
    <name evidence="2" type="ORF">BO71DRAFT_430494</name>
</gene>
<reference evidence="2 3" key="1">
    <citation type="submission" date="2018-02" db="EMBL/GenBank/DDBJ databases">
        <title>The genomes of Aspergillus section Nigri reveals drivers in fungal speciation.</title>
        <authorList>
            <consortium name="DOE Joint Genome Institute"/>
            <person name="Vesth T.C."/>
            <person name="Nybo J."/>
            <person name="Theobald S."/>
            <person name="Brandl J."/>
            <person name="Frisvad J.C."/>
            <person name="Nielsen K.F."/>
            <person name="Lyhne E.K."/>
            <person name="Kogle M.E."/>
            <person name="Kuo A."/>
            <person name="Riley R."/>
            <person name="Clum A."/>
            <person name="Nolan M."/>
            <person name="Lipzen A."/>
            <person name="Salamov A."/>
            <person name="Henrissat B."/>
            <person name="Wiebenga A."/>
            <person name="De vries R.P."/>
            <person name="Grigoriev I.V."/>
            <person name="Mortensen U.H."/>
            <person name="Andersen M.R."/>
            <person name="Baker S.E."/>
        </authorList>
    </citation>
    <scope>NUCLEOTIDE SEQUENCE [LARGE SCALE GENOMIC DNA]</scope>
    <source>
        <strain evidence="2 3">CBS 707.79</strain>
    </source>
</reference>
<dbReference type="Proteomes" id="UP000247810">
    <property type="component" value="Unassembled WGS sequence"/>
</dbReference>
<feature type="compositionally biased region" description="Polar residues" evidence="1">
    <location>
        <begin position="68"/>
        <end position="78"/>
    </location>
</feature>
<feature type="region of interest" description="Disordered" evidence="1">
    <location>
        <begin position="59"/>
        <end position="79"/>
    </location>
</feature>
<name>A0A319DIS2_9EURO</name>
<sequence length="165" mass="17566">MANTAQPSNAGFAIGSGNCQFATATWTKQDPHPAINHLAVEWSKRKALKAKRPELLQPRHLDGDACGGQSTRSAQANGMENPVPVAGLDAVPDWTLGNAAPEIGVPAVGGRRKPHVWAIGSTAVIQQDMMILVVGKRGASPSHQPDWAEAVSASWYLEDRISSKR</sequence>